<keyword evidence="1" id="KW-0067">ATP-binding</keyword>
<dbReference type="Pfam" id="PF05970">
    <property type="entry name" value="PIF1"/>
    <property type="match status" value="1"/>
</dbReference>
<organism evidence="3 4">
    <name type="scientific">Plectus sambesii</name>
    <dbReference type="NCBI Taxonomy" id="2011161"/>
    <lineage>
        <taxon>Eukaryota</taxon>
        <taxon>Metazoa</taxon>
        <taxon>Ecdysozoa</taxon>
        <taxon>Nematoda</taxon>
        <taxon>Chromadorea</taxon>
        <taxon>Plectida</taxon>
        <taxon>Plectina</taxon>
        <taxon>Plectoidea</taxon>
        <taxon>Plectidae</taxon>
        <taxon>Plectus</taxon>
    </lineage>
</organism>
<keyword evidence="1" id="KW-0347">Helicase</keyword>
<keyword evidence="1" id="KW-0227">DNA damage</keyword>
<feature type="domain" description="DNA helicase Pif1-like DEAD-box helicase" evidence="2">
    <location>
        <begin position="83"/>
        <end position="272"/>
    </location>
</feature>
<evidence type="ECO:0000259" key="2">
    <source>
        <dbReference type="Pfam" id="PF05970"/>
    </source>
</evidence>
<comment type="catalytic activity">
    <reaction evidence="1">
        <text>ATP + H2O = ADP + phosphate + H(+)</text>
        <dbReference type="Rhea" id="RHEA:13065"/>
        <dbReference type="ChEBI" id="CHEBI:15377"/>
        <dbReference type="ChEBI" id="CHEBI:15378"/>
        <dbReference type="ChEBI" id="CHEBI:30616"/>
        <dbReference type="ChEBI" id="CHEBI:43474"/>
        <dbReference type="ChEBI" id="CHEBI:456216"/>
        <dbReference type="EC" id="5.6.2.3"/>
    </reaction>
</comment>
<protein>
    <recommendedName>
        <fullName evidence="1">ATP-dependent DNA helicase</fullName>
        <ecNumber evidence="1">5.6.2.3</ecNumber>
    </recommendedName>
</protein>
<dbReference type="GO" id="GO:0016787">
    <property type="term" value="F:hydrolase activity"/>
    <property type="evidence" value="ECO:0007669"/>
    <property type="project" value="UniProtKB-KW"/>
</dbReference>
<dbReference type="GO" id="GO:0006281">
    <property type="term" value="P:DNA repair"/>
    <property type="evidence" value="ECO:0007669"/>
    <property type="project" value="UniProtKB-KW"/>
</dbReference>
<sequence>MELMKKLREEKEAGDTYLDVLDLPAIPSDEFNGPVERQVDGADLDARIGKLNLVQRQIFDDIVDQIVHQERHKINECICDNLKPPIFHFISGLAGTGKSYLIECIADKLTQLFPDCCRVVIGAPTGVAAFNVNGETLHRLFKLPVHQKNESQLKKRYVLLTRDHQTTLKRCYKGLQLLIIDEVSMISDVTLLKIHSHLNEIFCEPTDPAIFGGINTLFFGDLLQLNLVKAKGVYETVYQWEMSFRFENVPNFNLWRDVTYSELIENMRQREDLAYSQMLERICIGSPSQADIDALKERQIIKANESTTYAERLQLAVSEFQRLREEYLQGRSQLQTQPVALFPKHTKVNQFNVDLLRLANQKIEVIMAEDCEMLHEKIKRTKKGKQKPSPRKWNKTTEPLKSYTKSSILCQSVATELVHRPGNCLSSEEVKLRNASLQHKIGLLETVPLANRKSTCTNPRVNF</sequence>
<dbReference type="InterPro" id="IPR027417">
    <property type="entry name" value="P-loop_NTPase"/>
</dbReference>
<name>A0A914WZ63_9BILA</name>
<dbReference type="GO" id="GO:0000723">
    <property type="term" value="P:telomere maintenance"/>
    <property type="evidence" value="ECO:0007669"/>
    <property type="project" value="InterPro"/>
</dbReference>
<dbReference type="GO" id="GO:0005524">
    <property type="term" value="F:ATP binding"/>
    <property type="evidence" value="ECO:0007669"/>
    <property type="project" value="UniProtKB-KW"/>
</dbReference>
<keyword evidence="1" id="KW-0233">DNA recombination</keyword>
<dbReference type="Gene3D" id="3.40.50.300">
    <property type="entry name" value="P-loop containing nucleotide triphosphate hydrolases"/>
    <property type="match status" value="1"/>
</dbReference>
<comment type="similarity">
    <text evidence="1">Belongs to the helicase family.</text>
</comment>
<dbReference type="GO" id="GO:0006310">
    <property type="term" value="P:DNA recombination"/>
    <property type="evidence" value="ECO:0007669"/>
    <property type="project" value="UniProtKB-KW"/>
</dbReference>
<dbReference type="PANTHER" id="PTHR47642">
    <property type="entry name" value="ATP-DEPENDENT DNA HELICASE"/>
    <property type="match status" value="1"/>
</dbReference>
<dbReference type="SUPFAM" id="SSF52540">
    <property type="entry name" value="P-loop containing nucleoside triphosphate hydrolases"/>
    <property type="match status" value="1"/>
</dbReference>
<evidence type="ECO:0000256" key="1">
    <source>
        <dbReference type="RuleBase" id="RU363044"/>
    </source>
</evidence>
<dbReference type="InterPro" id="IPR051055">
    <property type="entry name" value="PIF1_helicase"/>
</dbReference>
<proteinExistence type="inferred from homology"/>
<dbReference type="EC" id="5.6.2.3" evidence="1"/>
<keyword evidence="3" id="KW-1185">Reference proteome</keyword>
<dbReference type="GO" id="GO:0043139">
    <property type="term" value="F:5'-3' DNA helicase activity"/>
    <property type="evidence" value="ECO:0007669"/>
    <property type="project" value="UniProtKB-EC"/>
</dbReference>
<dbReference type="Proteomes" id="UP000887566">
    <property type="component" value="Unplaced"/>
</dbReference>
<reference evidence="4" key="1">
    <citation type="submission" date="2022-11" db="UniProtKB">
        <authorList>
            <consortium name="WormBaseParasite"/>
        </authorList>
    </citation>
    <scope>IDENTIFICATION</scope>
</reference>
<keyword evidence="1" id="KW-0378">Hydrolase</keyword>
<evidence type="ECO:0000313" key="3">
    <source>
        <dbReference type="Proteomes" id="UP000887566"/>
    </source>
</evidence>
<dbReference type="InterPro" id="IPR010285">
    <property type="entry name" value="DNA_helicase_pif1-like_DEAD"/>
</dbReference>
<comment type="cofactor">
    <cofactor evidence="1">
        <name>Mg(2+)</name>
        <dbReference type="ChEBI" id="CHEBI:18420"/>
    </cofactor>
</comment>
<keyword evidence="1" id="KW-0234">DNA repair</keyword>
<keyword evidence="1" id="KW-0547">Nucleotide-binding</keyword>
<dbReference type="AlphaFoldDB" id="A0A914WZ63"/>
<evidence type="ECO:0000313" key="4">
    <source>
        <dbReference type="WBParaSite" id="PSAMB.scaffold5375size11838.g26467.t1"/>
    </source>
</evidence>
<dbReference type="WBParaSite" id="PSAMB.scaffold5375size11838.g26467.t1">
    <property type="protein sequence ID" value="PSAMB.scaffold5375size11838.g26467.t1"/>
    <property type="gene ID" value="PSAMB.scaffold5375size11838.g26467"/>
</dbReference>
<accession>A0A914WZ63</accession>